<comment type="catalytic activity">
    <reaction evidence="9">
        <text>ATP + H2O + cellular proteinSide 1 = ADP + phosphate + cellular proteinSide 2.</text>
        <dbReference type="EC" id="7.4.2.8"/>
    </reaction>
</comment>
<keyword evidence="6 9" id="KW-1278">Translocase</keyword>
<comment type="subunit">
    <text evidence="9">Monomer and homodimer. Part of the essential Sec protein translocation apparatus which comprises SecA, SecYEG and auxiliary proteins SecDF-YajC and YidC.</text>
</comment>
<dbReference type="PRINTS" id="PR00906">
    <property type="entry name" value="SECA"/>
</dbReference>
<dbReference type="PROSITE" id="PS01312">
    <property type="entry name" value="SECA"/>
    <property type="match status" value="1"/>
</dbReference>
<dbReference type="Gene3D" id="3.90.1440.10">
    <property type="entry name" value="SecA, preprotein cross-linking domain"/>
    <property type="match status" value="1"/>
</dbReference>
<dbReference type="InterPro" id="IPR044722">
    <property type="entry name" value="SecA_SF2_C"/>
</dbReference>
<dbReference type="PROSITE" id="PS51192">
    <property type="entry name" value="HELICASE_ATP_BIND_1"/>
    <property type="match status" value="1"/>
</dbReference>
<feature type="domain" description="SecA family profile" evidence="11">
    <location>
        <begin position="35"/>
        <end position="625"/>
    </location>
</feature>
<dbReference type="SUPFAM" id="SSF81767">
    <property type="entry name" value="Pre-protein crosslinking domain of SecA"/>
    <property type="match status" value="1"/>
</dbReference>
<dbReference type="OrthoDB" id="9805579at2"/>
<feature type="binding site" evidence="9">
    <location>
        <position position="547"/>
    </location>
    <ligand>
        <name>ATP</name>
        <dbReference type="ChEBI" id="CHEBI:30616"/>
    </ligand>
</feature>
<dbReference type="SUPFAM" id="SSF52540">
    <property type="entry name" value="P-loop containing nucleoside triphosphate hydrolases"/>
    <property type="match status" value="2"/>
</dbReference>
<evidence type="ECO:0000313" key="13">
    <source>
        <dbReference type="Proteomes" id="UP000194012"/>
    </source>
</evidence>
<dbReference type="Proteomes" id="UP000194012">
    <property type="component" value="Unassembled WGS sequence"/>
</dbReference>
<name>A0A1X6ZV34_9RHOB</name>
<keyword evidence="1 9" id="KW-0813">Transport</keyword>
<comment type="subcellular location">
    <subcellularLocation>
        <location evidence="9">Cell membrane</location>
        <topology evidence="9">Peripheral membrane protein</topology>
        <orientation evidence="9">Cytoplasmic side</orientation>
    </subcellularLocation>
    <subcellularLocation>
        <location evidence="9">Cytoplasm</location>
    </subcellularLocation>
    <text evidence="9">Distribution is 50-50.</text>
</comment>
<dbReference type="GO" id="GO:0005886">
    <property type="term" value="C:plasma membrane"/>
    <property type="evidence" value="ECO:0007669"/>
    <property type="project" value="UniProtKB-SubCell"/>
</dbReference>
<organism evidence="12 13">
    <name type="scientific">Roseovarius gaetbuli</name>
    <dbReference type="NCBI Taxonomy" id="1356575"/>
    <lineage>
        <taxon>Bacteria</taxon>
        <taxon>Pseudomonadati</taxon>
        <taxon>Pseudomonadota</taxon>
        <taxon>Alphaproteobacteria</taxon>
        <taxon>Rhodobacterales</taxon>
        <taxon>Roseobacteraceae</taxon>
        <taxon>Roseovarius</taxon>
    </lineage>
</organism>
<evidence type="ECO:0000256" key="7">
    <source>
        <dbReference type="ARBA" id="ARBA00023010"/>
    </source>
</evidence>
<evidence type="ECO:0000256" key="1">
    <source>
        <dbReference type="ARBA" id="ARBA00022448"/>
    </source>
</evidence>
<dbReference type="AlphaFoldDB" id="A0A1X6ZV34"/>
<dbReference type="Pfam" id="PF07517">
    <property type="entry name" value="SecA_DEAD"/>
    <property type="match status" value="1"/>
</dbReference>
<evidence type="ECO:0000256" key="5">
    <source>
        <dbReference type="ARBA" id="ARBA00022927"/>
    </source>
</evidence>
<evidence type="ECO:0000313" key="12">
    <source>
        <dbReference type="EMBL" id="SLN62566.1"/>
    </source>
</evidence>
<dbReference type="PANTHER" id="PTHR30612:SF0">
    <property type="entry name" value="CHLOROPLAST PROTEIN-TRANSPORTING ATPASE"/>
    <property type="match status" value="1"/>
</dbReference>
<evidence type="ECO:0000259" key="11">
    <source>
        <dbReference type="PROSITE" id="PS51196"/>
    </source>
</evidence>
<feature type="binding site" evidence="9">
    <location>
        <begin position="137"/>
        <end position="141"/>
    </location>
    <ligand>
        <name>ATP</name>
        <dbReference type="ChEBI" id="CHEBI:30616"/>
    </ligand>
</feature>
<keyword evidence="3 9" id="KW-0547">Nucleotide-binding</keyword>
<evidence type="ECO:0000256" key="6">
    <source>
        <dbReference type="ARBA" id="ARBA00022967"/>
    </source>
</evidence>
<dbReference type="EMBL" id="FWFJ01000032">
    <property type="protein sequence ID" value="SLN62566.1"/>
    <property type="molecule type" value="Genomic_DNA"/>
</dbReference>
<keyword evidence="8 9" id="KW-0472">Membrane</keyword>
<evidence type="ECO:0000256" key="2">
    <source>
        <dbReference type="ARBA" id="ARBA00022475"/>
    </source>
</evidence>
<dbReference type="Pfam" id="PF01043">
    <property type="entry name" value="SecA_PP_bind"/>
    <property type="match status" value="1"/>
</dbReference>
<dbReference type="Gene3D" id="3.40.50.300">
    <property type="entry name" value="P-loop containing nucleotide triphosphate hydrolases"/>
    <property type="match status" value="2"/>
</dbReference>
<dbReference type="SMART" id="SM00957">
    <property type="entry name" value="SecA_DEAD"/>
    <property type="match status" value="1"/>
</dbReference>
<proteinExistence type="inferred from homology"/>
<dbReference type="InterPro" id="IPR020937">
    <property type="entry name" value="SecA_CS"/>
</dbReference>
<evidence type="ECO:0000259" key="10">
    <source>
        <dbReference type="PROSITE" id="PS51192"/>
    </source>
</evidence>
<dbReference type="GO" id="GO:0017038">
    <property type="term" value="P:protein import"/>
    <property type="evidence" value="ECO:0007669"/>
    <property type="project" value="InterPro"/>
</dbReference>
<dbReference type="GO" id="GO:0031522">
    <property type="term" value="C:cell envelope Sec protein transport complex"/>
    <property type="evidence" value="ECO:0007669"/>
    <property type="project" value="TreeGrafter"/>
</dbReference>
<reference evidence="13" key="1">
    <citation type="submission" date="2017-03" db="EMBL/GenBank/DDBJ databases">
        <authorList>
            <person name="Rodrigo-Torres L."/>
            <person name="Arahal R.D."/>
            <person name="Lucena T."/>
        </authorList>
    </citation>
    <scope>NUCLEOTIDE SEQUENCE [LARGE SCALE GENOMIC DNA]</scope>
    <source>
        <strain evidence="13">CECT 8370</strain>
    </source>
</reference>
<dbReference type="PROSITE" id="PS51196">
    <property type="entry name" value="SECA_MOTOR_DEAD"/>
    <property type="match status" value="1"/>
</dbReference>
<dbReference type="GO" id="GO:0006605">
    <property type="term" value="P:protein targeting"/>
    <property type="evidence" value="ECO:0007669"/>
    <property type="project" value="UniProtKB-UniRule"/>
</dbReference>
<dbReference type="CDD" id="cd17928">
    <property type="entry name" value="DEXDc_SecA"/>
    <property type="match status" value="1"/>
</dbReference>
<evidence type="ECO:0000256" key="9">
    <source>
        <dbReference type="HAMAP-Rule" id="MF_01382"/>
    </source>
</evidence>
<feature type="binding site" evidence="9">
    <location>
        <position position="119"/>
    </location>
    <ligand>
        <name>ATP</name>
        <dbReference type="ChEBI" id="CHEBI:30616"/>
    </ligand>
</feature>
<dbReference type="Pfam" id="PF21090">
    <property type="entry name" value="P-loop_SecA"/>
    <property type="match status" value="1"/>
</dbReference>
<dbReference type="GO" id="GO:0005829">
    <property type="term" value="C:cytosol"/>
    <property type="evidence" value="ECO:0007669"/>
    <property type="project" value="TreeGrafter"/>
</dbReference>
<keyword evidence="4 9" id="KW-0067">ATP-binding</keyword>
<dbReference type="GO" id="GO:0008564">
    <property type="term" value="F:protein-exporting ATPase activity"/>
    <property type="evidence" value="ECO:0007669"/>
    <property type="project" value="UniProtKB-EC"/>
</dbReference>
<dbReference type="InterPro" id="IPR014001">
    <property type="entry name" value="Helicase_ATP-bd"/>
</dbReference>
<comment type="similarity">
    <text evidence="9">Belongs to the SecA family.</text>
</comment>
<dbReference type="GO" id="GO:0065002">
    <property type="term" value="P:intracellular protein transmembrane transport"/>
    <property type="evidence" value="ECO:0007669"/>
    <property type="project" value="UniProtKB-UniRule"/>
</dbReference>
<dbReference type="InterPro" id="IPR011115">
    <property type="entry name" value="SecA_DEAD"/>
</dbReference>
<protein>
    <recommendedName>
        <fullName evidence="9">Protein translocase subunit SecA</fullName>
        <ecNumber evidence="9">7.4.2.8</ecNumber>
    </recommendedName>
</protein>
<dbReference type="GO" id="GO:0005524">
    <property type="term" value="F:ATP binding"/>
    <property type="evidence" value="ECO:0007669"/>
    <property type="project" value="UniProtKB-UniRule"/>
</dbReference>
<evidence type="ECO:0000256" key="3">
    <source>
        <dbReference type="ARBA" id="ARBA00022741"/>
    </source>
</evidence>
<dbReference type="SMART" id="SM00958">
    <property type="entry name" value="SecA_PP_bind"/>
    <property type="match status" value="1"/>
</dbReference>
<accession>A0A1X6ZV34</accession>
<comment type="function">
    <text evidence="9">Part of the Sec protein translocase complex. Interacts with the SecYEG preprotein conducting channel. Has a central role in coupling the hydrolysis of ATP to the transfer of proteins into and across the cell membrane, serving both as a receptor for the preprotein-SecB complex and as an ATP-driven molecular motor driving the stepwise translocation of polypeptide chains across the membrane.</text>
</comment>
<dbReference type="InterPro" id="IPR000185">
    <property type="entry name" value="SecA"/>
</dbReference>
<dbReference type="RefSeq" id="WP_085827845.1">
    <property type="nucleotide sequence ID" value="NZ_FWFJ01000032.1"/>
</dbReference>
<dbReference type="InterPro" id="IPR036670">
    <property type="entry name" value="SecA_X-link_sf"/>
</dbReference>
<dbReference type="PANTHER" id="PTHR30612">
    <property type="entry name" value="SECA INNER MEMBRANE COMPONENT OF SEC PROTEIN SECRETION SYSTEM"/>
    <property type="match status" value="1"/>
</dbReference>
<keyword evidence="9" id="KW-0963">Cytoplasm</keyword>
<evidence type="ECO:0000256" key="4">
    <source>
        <dbReference type="ARBA" id="ARBA00022840"/>
    </source>
</evidence>
<keyword evidence="2 9" id="KW-1003">Cell membrane</keyword>
<dbReference type="FunFam" id="3.40.50.300:FF:000429">
    <property type="entry name" value="Preprotein translocase subunit SecA"/>
    <property type="match status" value="1"/>
</dbReference>
<keyword evidence="13" id="KW-1185">Reference proteome</keyword>
<dbReference type="InterPro" id="IPR011130">
    <property type="entry name" value="SecA_preprotein_X-link_dom"/>
</dbReference>
<dbReference type="HAMAP" id="MF_01382">
    <property type="entry name" value="SecA"/>
    <property type="match status" value="1"/>
</dbReference>
<gene>
    <name evidence="9" type="primary">secA</name>
    <name evidence="12" type="ORF">ROG8370_02876</name>
</gene>
<dbReference type="EC" id="7.4.2.8" evidence="9"/>
<evidence type="ECO:0000256" key="8">
    <source>
        <dbReference type="ARBA" id="ARBA00023136"/>
    </source>
</evidence>
<dbReference type="InterPro" id="IPR014018">
    <property type="entry name" value="SecA_motor_DEAD"/>
</dbReference>
<keyword evidence="7 9" id="KW-0811">Translocation</keyword>
<dbReference type="InterPro" id="IPR027417">
    <property type="entry name" value="P-loop_NTPase"/>
</dbReference>
<sequence length="663" mass="74608">MSSDTALIGVAPPQVRFYPERADRDPQWLDELGESALRALSQPLRATSAPFRVWYDLLRINRISRRLRELSDADFEDEIRRARVRLRRDMLSNRSIWLGIALTRETTFRTLGLRHHGVQVRGALAMLRGSLIEMDTGEGKTITAALAAATAALAGIPTHVITVNNYLAERDANTLSQIYERLGLRIGVILEDMKPDDRRQVYRADIVYASNTEIAFDYLRDRITFGREGPRGTRAKLRRVAQPMATENPVMRGLSFAIVDEADSVLVDEARTPLIISRQSDPEAEAVWTRVALDIAQALERGKDFIVIGDERRLRLTDRGRTTIGKIAAGRSGIWESPIRREEVISQALSVLYIFKNGEQYLVNDGKVQIIDEYTGRLQPDRSWSDGLHQLVEAKENVEITGQNLVMARMTYQRFFRRYMQLSGMTGTAREVKGELHSVFGLATVRIPPHRRSRLRFRRPRVFRKTSQKWKFVAQEVAREVSLRRPVLIGTRSVAASREVSAALELAGLAHEVLNAETVAESARIIADAGKTGRITVATNMAGRGVDIALEDEVVKAGGLHVILTERHDAGRIDRQLAGRCARRGEPGSFSTVLSLEDPLLDVIEAPVLKTLAQLPYITIGLRLRLFDRAQKRAEKVHARARRDLVRQDRRLNQLLSFAGGME</sequence>
<feature type="domain" description="Helicase ATP-binding" evidence="10">
    <location>
        <begin position="121"/>
        <end position="277"/>
    </location>
</feature>
<keyword evidence="5 9" id="KW-0653">Protein transport</keyword>
<dbReference type="GO" id="GO:0043952">
    <property type="term" value="P:protein transport by the Sec complex"/>
    <property type="evidence" value="ECO:0007669"/>
    <property type="project" value="TreeGrafter"/>
</dbReference>